<keyword evidence="3" id="KW-1185">Reference proteome</keyword>
<dbReference type="Proteomes" id="UP000324222">
    <property type="component" value="Unassembled WGS sequence"/>
</dbReference>
<comment type="caution">
    <text evidence="2">The sequence shown here is derived from an EMBL/GenBank/DDBJ whole genome shotgun (WGS) entry which is preliminary data.</text>
</comment>
<organism evidence="2 3">
    <name type="scientific">Portunus trituberculatus</name>
    <name type="common">Swimming crab</name>
    <name type="synonym">Neptunus trituberculatus</name>
    <dbReference type="NCBI Taxonomy" id="210409"/>
    <lineage>
        <taxon>Eukaryota</taxon>
        <taxon>Metazoa</taxon>
        <taxon>Ecdysozoa</taxon>
        <taxon>Arthropoda</taxon>
        <taxon>Crustacea</taxon>
        <taxon>Multicrustacea</taxon>
        <taxon>Malacostraca</taxon>
        <taxon>Eumalacostraca</taxon>
        <taxon>Eucarida</taxon>
        <taxon>Decapoda</taxon>
        <taxon>Pleocyemata</taxon>
        <taxon>Brachyura</taxon>
        <taxon>Eubrachyura</taxon>
        <taxon>Portunoidea</taxon>
        <taxon>Portunidae</taxon>
        <taxon>Portuninae</taxon>
        <taxon>Portunus</taxon>
    </lineage>
</organism>
<dbReference type="AlphaFoldDB" id="A0A5B7GWX8"/>
<protein>
    <submittedName>
        <fullName evidence="2">Uncharacterized protein</fullName>
    </submittedName>
</protein>
<accession>A0A5B7GWX8</accession>
<gene>
    <name evidence="2" type="ORF">E2C01_056277</name>
</gene>
<evidence type="ECO:0000313" key="3">
    <source>
        <dbReference type="Proteomes" id="UP000324222"/>
    </source>
</evidence>
<reference evidence="2 3" key="1">
    <citation type="submission" date="2019-05" db="EMBL/GenBank/DDBJ databases">
        <title>Another draft genome of Portunus trituberculatus and its Hox gene families provides insights of decapod evolution.</title>
        <authorList>
            <person name="Jeong J.-H."/>
            <person name="Song I."/>
            <person name="Kim S."/>
            <person name="Choi T."/>
            <person name="Kim D."/>
            <person name="Ryu S."/>
            <person name="Kim W."/>
        </authorList>
    </citation>
    <scope>NUCLEOTIDE SEQUENCE [LARGE SCALE GENOMIC DNA]</scope>
    <source>
        <tissue evidence="2">Muscle</tissue>
    </source>
</reference>
<evidence type="ECO:0000313" key="2">
    <source>
        <dbReference type="EMBL" id="MPC62193.1"/>
    </source>
</evidence>
<feature type="region of interest" description="Disordered" evidence="1">
    <location>
        <begin position="39"/>
        <end position="73"/>
    </location>
</feature>
<name>A0A5B7GWX8_PORTR</name>
<sequence>MARYCRWAAHLAPRQYRQLDHHRWASETNWRGRKRFTSRFLMPRTTHRRRGEGDRPYPSTHPPPTLPRDDRKERWCIGVDVAEKGTE</sequence>
<proteinExistence type="predicted"/>
<evidence type="ECO:0000256" key="1">
    <source>
        <dbReference type="SAM" id="MobiDB-lite"/>
    </source>
</evidence>
<dbReference type="EMBL" id="VSRR010019399">
    <property type="protein sequence ID" value="MPC62193.1"/>
    <property type="molecule type" value="Genomic_DNA"/>
</dbReference>